<proteinExistence type="predicted"/>
<sequence length="91" mass="9457">VSGILRKSIRFAHSPGTSIGRIRDSTPTVSSLAGETRHGRPHAIASITDKDDPSNSLGISKKSAHEMSSPLLSESTHPNASIDPSSAVDLG</sequence>
<accession>A0A382ZQ03</accession>
<organism evidence="2">
    <name type="scientific">marine metagenome</name>
    <dbReference type="NCBI Taxonomy" id="408172"/>
    <lineage>
        <taxon>unclassified sequences</taxon>
        <taxon>metagenomes</taxon>
        <taxon>ecological metagenomes</taxon>
    </lineage>
</organism>
<gene>
    <name evidence="2" type="ORF">METZ01_LOCUS450337</name>
</gene>
<feature type="non-terminal residue" evidence="2">
    <location>
        <position position="1"/>
    </location>
</feature>
<feature type="region of interest" description="Disordered" evidence="1">
    <location>
        <begin position="15"/>
        <end position="91"/>
    </location>
</feature>
<evidence type="ECO:0000256" key="1">
    <source>
        <dbReference type="SAM" id="MobiDB-lite"/>
    </source>
</evidence>
<evidence type="ECO:0000313" key="2">
    <source>
        <dbReference type="EMBL" id="SVD97483.1"/>
    </source>
</evidence>
<feature type="compositionally biased region" description="Polar residues" evidence="1">
    <location>
        <begin position="70"/>
        <end position="84"/>
    </location>
</feature>
<feature type="non-terminal residue" evidence="2">
    <location>
        <position position="91"/>
    </location>
</feature>
<dbReference type="AlphaFoldDB" id="A0A382ZQ03"/>
<protein>
    <submittedName>
        <fullName evidence="2">Uncharacterized protein</fullName>
    </submittedName>
</protein>
<reference evidence="2" key="1">
    <citation type="submission" date="2018-05" db="EMBL/GenBank/DDBJ databases">
        <authorList>
            <person name="Lanie J.A."/>
            <person name="Ng W.-L."/>
            <person name="Kazmierczak K.M."/>
            <person name="Andrzejewski T.M."/>
            <person name="Davidsen T.M."/>
            <person name="Wayne K.J."/>
            <person name="Tettelin H."/>
            <person name="Glass J.I."/>
            <person name="Rusch D."/>
            <person name="Podicherti R."/>
            <person name="Tsui H.-C.T."/>
            <person name="Winkler M.E."/>
        </authorList>
    </citation>
    <scope>NUCLEOTIDE SEQUENCE</scope>
</reference>
<name>A0A382ZQ03_9ZZZZ</name>
<dbReference type="EMBL" id="UINC01185663">
    <property type="protein sequence ID" value="SVD97483.1"/>
    <property type="molecule type" value="Genomic_DNA"/>
</dbReference>